<keyword evidence="5" id="KW-0206">Cytoskeleton</keyword>
<evidence type="ECO:0000259" key="8">
    <source>
        <dbReference type="PROSITE" id="PS51508"/>
    </source>
</evidence>
<feature type="compositionally biased region" description="Basic and acidic residues" evidence="7">
    <location>
        <begin position="358"/>
        <end position="380"/>
    </location>
</feature>
<dbReference type="InterPro" id="IPR011033">
    <property type="entry name" value="PRC_barrel-like_sf"/>
</dbReference>
<dbReference type="FunFam" id="3.10.20.360:FF:000001">
    <property type="entry name" value="Calmodulin-regulated spectrin-associated protein 3 isoform 2"/>
    <property type="match status" value="1"/>
</dbReference>
<accession>A0AAV6GWH4</accession>
<feature type="region of interest" description="Disordered" evidence="7">
    <location>
        <begin position="655"/>
        <end position="676"/>
    </location>
</feature>
<feature type="region of interest" description="Disordered" evidence="7">
    <location>
        <begin position="179"/>
        <end position="206"/>
    </location>
</feature>
<feature type="compositionally biased region" description="Basic residues" evidence="7">
    <location>
        <begin position="123"/>
        <end position="135"/>
    </location>
</feature>
<proteinExistence type="inferred from homology"/>
<dbReference type="GO" id="GO:0031122">
    <property type="term" value="P:cytoplasmic microtubule organization"/>
    <property type="evidence" value="ECO:0007669"/>
    <property type="project" value="TreeGrafter"/>
</dbReference>
<gene>
    <name evidence="9" type="ORF">AALO_G00075720</name>
</gene>
<name>A0AAV6GWH4_9TELE</name>
<dbReference type="AlphaFoldDB" id="A0AAV6GWH4"/>
<evidence type="ECO:0000313" key="9">
    <source>
        <dbReference type="EMBL" id="KAG5279250.1"/>
    </source>
</evidence>
<dbReference type="SMART" id="SM01051">
    <property type="entry name" value="CAMSAP_CKK"/>
    <property type="match status" value="1"/>
</dbReference>
<dbReference type="GO" id="GO:0005516">
    <property type="term" value="F:calmodulin binding"/>
    <property type="evidence" value="ECO:0007669"/>
    <property type="project" value="InterPro"/>
</dbReference>
<feature type="region of interest" description="Disordered" evidence="7">
    <location>
        <begin position="297"/>
        <end position="322"/>
    </location>
</feature>
<evidence type="ECO:0000256" key="2">
    <source>
        <dbReference type="ARBA" id="ARBA00022490"/>
    </source>
</evidence>
<comment type="domain">
    <text evidence="6">The CKK domain binds microtubules.</text>
</comment>
<feature type="compositionally biased region" description="Low complexity" evidence="7">
    <location>
        <begin position="89"/>
        <end position="99"/>
    </location>
</feature>
<dbReference type="Pfam" id="PF08683">
    <property type="entry name" value="CAMSAP_CKK"/>
    <property type="match status" value="1"/>
</dbReference>
<dbReference type="EMBL" id="JADWDJ010000006">
    <property type="protein sequence ID" value="KAG5279250.1"/>
    <property type="molecule type" value="Genomic_DNA"/>
</dbReference>
<feature type="region of interest" description="Disordered" evidence="7">
    <location>
        <begin position="475"/>
        <end position="523"/>
    </location>
</feature>
<feature type="compositionally biased region" description="Low complexity" evidence="7">
    <location>
        <begin position="493"/>
        <end position="503"/>
    </location>
</feature>
<dbReference type="PROSITE" id="PS51508">
    <property type="entry name" value="CKK"/>
    <property type="match status" value="1"/>
</dbReference>
<feature type="region of interest" description="Disordered" evidence="7">
    <location>
        <begin position="43"/>
        <end position="143"/>
    </location>
</feature>
<protein>
    <recommendedName>
        <fullName evidence="8">CKK domain-containing protein</fullName>
    </recommendedName>
</protein>
<feature type="domain" description="CKK" evidence="8">
    <location>
        <begin position="532"/>
        <end position="666"/>
    </location>
</feature>
<dbReference type="InterPro" id="IPR038209">
    <property type="entry name" value="CKK_dom_sf"/>
</dbReference>
<dbReference type="GO" id="GO:0007026">
    <property type="term" value="P:negative regulation of microtubule depolymerization"/>
    <property type="evidence" value="ECO:0007669"/>
    <property type="project" value="TreeGrafter"/>
</dbReference>
<feature type="compositionally biased region" description="Basic and acidic residues" evidence="7">
    <location>
        <begin position="394"/>
        <end position="410"/>
    </location>
</feature>
<feature type="region of interest" description="Disordered" evidence="7">
    <location>
        <begin position="243"/>
        <end position="269"/>
    </location>
</feature>
<organism evidence="9 10">
    <name type="scientific">Alosa alosa</name>
    <name type="common">allis shad</name>
    <dbReference type="NCBI Taxonomy" id="278164"/>
    <lineage>
        <taxon>Eukaryota</taxon>
        <taxon>Metazoa</taxon>
        <taxon>Chordata</taxon>
        <taxon>Craniata</taxon>
        <taxon>Vertebrata</taxon>
        <taxon>Euteleostomi</taxon>
        <taxon>Actinopterygii</taxon>
        <taxon>Neopterygii</taxon>
        <taxon>Teleostei</taxon>
        <taxon>Clupei</taxon>
        <taxon>Clupeiformes</taxon>
        <taxon>Clupeoidei</taxon>
        <taxon>Clupeidae</taxon>
        <taxon>Alosa</taxon>
    </lineage>
</organism>
<dbReference type="InterPro" id="IPR014797">
    <property type="entry name" value="CKK_CAMSAP"/>
</dbReference>
<reference evidence="9" key="1">
    <citation type="submission" date="2020-10" db="EMBL/GenBank/DDBJ databases">
        <title>Chromosome-scale genome assembly of the Allis shad, Alosa alosa.</title>
        <authorList>
            <person name="Margot Z."/>
            <person name="Christophe K."/>
            <person name="Cabau C."/>
            <person name="Louis A."/>
            <person name="Berthelot C."/>
            <person name="Parey E."/>
            <person name="Roest Crollius H."/>
            <person name="Montfort J."/>
            <person name="Robinson-Rechavi M."/>
            <person name="Bucao C."/>
            <person name="Bouchez O."/>
            <person name="Gislard M."/>
            <person name="Lluch J."/>
            <person name="Milhes M."/>
            <person name="Lampietro C."/>
            <person name="Lopez Roques C."/>
            <person name="Donnadieu C."/>
            <person name="Braasch I."/>
            <person name="Desvignes T."/>
            <person name="Postlethwait J."/>
            <person name="Bobe J."/>
            <person name="Guiguen Y."/>
        </authorList>
    </citation>
    <scope>NUCLEOTIDE SEQUENCE</scope>
    <source>
        <strain evidence="9">M-15738</strain>
        <tissue evidence="9">Blood</tissue>
    </source>
</reference>
<dbReference type="InterPro" id="IPR032940">
    <property type="entry name" value="CAMSAP"/>
</dbReference>
<dbReference type="PANTHER" id="PTHR21595:SF2">
    <property type="entry name" value="CALMODULIN-REGULATED SPECTRIN-ASSOCIATED PROTEIN 3"/>
    <property type="match status" value="1"/>
</dbReference>
<keyword evidence="10" id="KW-1185">Reference proteome</keyword>
<comment type="subcellular location">
    <subcellularLocation>
        <location evidence="1">Cytoplasm</location>
        <location evidence="1">Cytoskeleton</location>
    </subcellularLocation>
</comment>
<evidence type="ECO:0000256" key="1">
    <source>
        <dbReference type="ARBA" id="ARBA00004245"/>
    </source>
</evidence>
<dbReference type="Proteomes" id="UP000823561">
    <property type="component" value="Chromosome 6"/>
</dbReference>
<evidence type="ECO:0000256" key="4">
    <source>
        <dbReference type="ARBA" id="ARBA00023054"/>
    </source>
</evidence>
<dbReference type="GO" id="GO:0051011">
    <property type="term" value="F:microtubule minus-end binding"/>
    <property type="evidence" value="ECO:0007669"/>
    <property type="project" value="TreeGrafter"/>
</dbReference>
<dbReference type="PANTHER" id="PTHR21595">
    <property type="entry name" value="PATRONIN"/>
    <property type="match status" value="1"/>
</dbReference>
<sequence>MQKRRRPLRRGEAGRGAATAWLLPVTKLNAALTSLQSDMQRLAQQQNQLMHKKQTPAGGAQAWVIPPSPRSPGQRHRSVSREPPATPHRPSSSPSPSRRLTLHATPPKSPAAHRRAQSAPPKSPKHHQQQHHHTSRPADLKVPVSTRVIVAPQSVDNIPHLRRVSPWQCRDQSSLSFNIGQPASAALPPADATSTPSRGPTPTPSVLHIRTPYALDVDDAASDVGSAVGDHGGVFSLELDGASTPGAAGRRDHAPLTGGSSSGAPSECSFESDVPAAAFNGKRSSLIEISLSALEGPEDEADQANDPFSDSMSDQTEPEVKPGVGFFFKQDEARPEDEMAQRRAALLEKQQKRAEEIKKRRLEQEREREASRSASGDELRPQTPSTPPPPRSPSAERTRQRRDVFTREEYERRHQLKIMEDLGKVLRQKPTTVRGVKKQRPKTVFHDDSALSRSPAKGLLGSRLNKVYSHSTMNLSSMANDSGTLTIRKSPSRSHSPSRLMSPGRLSTHNGDRDWENASTISSPASIPEYTGPKLYKEPSFKSNKFIIHNAISRCCLAGKVNEPQKNKIVEEMEKCSANHFLILFRDNSCQFRAVYTMNPETEEMVRLTGIGPRVVSPAMVESIFKYSSDRKQFTAIPSKTMSMSVDAFTIPGHLWQSKRPGTPKKPSTPNEEEEGVLVLVKGWEEGGGHLKS</sequence>
<comment type="similarity">
    <text evidence="6">Belongs to the CAMSAP1 family.</text>
</comment>
<comment type="caution">
    <text evidence="9">The sequence shown here is derived from an EMBL/GenBank/DDBJ whole genome shotgun (WGS) entry which is preliminary data.</text>
</comment>
<feature type="compositionally biased region" description="Polar residues" evidence="7">
    <location>
        <begin position="475"/>
        <end position="487"/>
    </location>
</feature>
<evidence type="ECO:0000313" key="10">
    <source>
        <dbReference type="Proteomes" id="UP000823561"/>
    </source>
</evidence>
<dbReference type="Gene3D" id="3.10.20.360">
    <property type="entry name" value="CKK domain"/>
    <property type="match status" value="1"/>
</dbReference>
<evidence type="ECO:0000256" key="5">
    <source>
        <dbReference type="ARBA" id="ARBA00023212"/>
    </source>
</evidence>
<evidence type="ECO:0000256" key="3">
    <source>
        <dbReference type="ARBA" id="ARBA00022701"/>
    </source>
</evidence>
<keyword evidence="4" id="KW-0175">Coiled coil</keyword>
<evidence type="ECO:0000256" key="7">
    <source>
        <dbReference type="SAM" id="MobiDB-lite"/>
    </source>
</evidence>
<keyword evidence="2" id="KW-0963">Cytoplasm</keyword>
<evidence type="ECO:0000256" key="6">
    <source>
        <dbReference type="PROSITE-ProRule" id="PRU00841"/>
    </source>
</evidence>
<keyword evidence="3 6" id="KW-0493">Microtubule</keyword>
<dbReference type="GO" id="GO:0036449">
    <property type="term" value="C:microtubule minus-end"/>
    <property type="evidence" value="ECO:0007669"/>
    <property type="project" value="TreeGrafter"/>
</dbReference>
<feature type="compositionally biased region" description="Polar residues" evidence="7">
    <location>
        <begin position="306"/>
        <end position="315"/>
    </location>
</feature>
<dbReference type="SUPFAM" id="SSF50346">
    <property type="entry name" value="PRC-barrel domain"/>
    <property type="match status" value="1"/>
</dbReference>
<feature type="region of interest" description="Disordered" evidence="7">
    <location>
        <begin position="358"/>
        <end position="410"/>
    </location>
</feature>